<feature type="transmembrane region" description="Helical" evidence="1">
    <location>
        <begin position="16"/>
        <end position="34"/>
    </location>
</feature>
<dbReference type="InterPro" id="IPR035919">
    <property type="entry name" value="EAL_sf"/>
</dbReference>
<organism evidence="3 4">
    <name type="scientific">Legionella waltersii</name>
    <dbReference type="NCBI Taxonomy" id="66969"/>
    <lineage>
        <taxon>Bacteria</taxon>
        <taxon>Pseudomonadati</taxon>
        <taxon>Pseudomonadota</taxon>
        <taxon>Gammaproteobacteria</taxon>
        <taxon>Legionellales</taxon>
        <taxon>Legionellaceae</taxon>
        <taxon>Legionella</taxon>
    </lineage>
</organism>
<evidence type="ECO:0000313" key="4">
    <source>
        <dbReference type="Proteomes" id="UP000054729"/>
    </source>
</evidence>
<keyword evidence="4" id="KW-1185">Reference proteome</keyword>
<protein>
    <submittedName>
        <fullName evidence="3">Rtn protein</fullName>
    </submittedName>
</protein>
<evidence type="ECO:0000259" key="2">
    <source>
        <dbReference type="PROSITE" id="PS50883"/>
    </source>
</evidence>
<dbReference type="OrthoDB" id="675397at2"/>
<dbReference type="InterPro" id="IPR001633">
    <property type="entry name" value="EAL_dom"/>
</dbReference>
<keyword evidence="1" id="KW-1133">Transmembrane helix</keyword>
<comment type="caution">
    <text evidence="3">The sequence shown here is derived from an EMBL/GenBank/DDBJ whole genome shotgun (WGS) entry which is preliminary data.</text>
</comment>
<dbReference type="PANTHER" id="PTHR33121:SF79">
    <property type="entry name" value="CYCLIC DI-GMP PHOSPHODIESTERASE PDED-RELATED"/>
    <property type="match status" value="1"/>
</dbReference>
<dbReference type="GO" id="GO:0071111">
    <property type="term" value="F:cyclic-guanylate-specific phosphodiesterase activity"/>
    <property type="evidence" value="ECO:0007669"/>
    <property type="project" value="InterPro"/>
</dbReference>
<feature type="transmembrane region" description="Helical" evidence="1">
    <location>
        <begin position="247"/>
        <end position="269"/>
    </location>
</feature>
<dbReference type="CDD" id="cd01948">
    <property type="entry name" value="EAL"/>
    <property type="match status" value="1"/>
</dbReference>
<dbReference type="SMART" id="SM00052">
    <property type="entry name" value="EAL"/>
    <property type="match status" value="1"/>
</dbReference>
<dbReference type="RefSeq" id="WP_058481751.1">
    <property type="nucleotide sequence ID" value="NZ_CAAAIQ010000005.1"/>
</dbReference>
<dbReference type="Pfam" id="PF00563">
    <property type="entry name" value="EAL"/>
    <property type="match status" value="1"/>
</dbReference>
<gene>
    <name evidence="3" type="ORF">Lwal_3166</name>
</gene>
<dbReference type="EMBL" id="LNZB01000060">
    <property type="protein sequence ID" value="KTD75125.1"/>
    <property type="molecule type" value="Genomic_DNA"/>
</dbReference>
<proteinExistence type="predicted"/>
<reference evidence="3 4" key="1">
    <citation type="submission" date="2015-11" db="EMBL/GenBank/DDBJ databases">
        <title>Genomic analysis of 38 Legionella species identifies large and diverse effector repertoires.</title>
        <authorList>
            <person name="Burstein D."/>
            <person name="Amaro F."/>
            <person name="Zusman T."/>
            <person name="Lifshitz Z."/>
            <person name="Cohen O."/>
            <person name="Gilbert J.A."/>
            <person name="Pupko T."/>
            <person name="Shuman H.A."/>
            <person name="Segal G."/>
        </authorList>
    </citation>
    <scope>NUCLEOTIDE SEQUENCE [LARGE SCALE GENOMIC DNA]</scope>
    <source>
        <strain evidence="3 4">ATCC 51914</strain>
    </source>
</reference>
<accession>A0A0W1A167</accession>
<dbReference type="Proteomes" id="UP000054729">
    <property type="component" value="Unassembled WGS sequence"/>
</dbReference>
<dbReference type="Gene3D" id="3.20.20.450">
    <property type="entry name" value="EAL domain"/>
    <property type="match status" value="1"/>
</dbReference>
<keyword evidence="1" id="KW-0472">Membrane</keyword>
<dbReference type="AlphaFoldDB" id="A0A0W1A167"/>
<sequence length="531" mass="61206">MNQYIHRILRFVNQHFRFLWFIGYVFILLLALSINSQISLTTSYNELKDASNEISNNLDRFFEDLFQEVYAIPVYGKKVNCNSELYPLLEHITLNNPNISGVIIRDKEQSIICSTLPMNDGKLSKTIKARTILGPFTLQLFDQPTYVVKQQIGNLYVDLIIVASVISKQMQTSFNVSSSVALFNSLENKNILRIEQNPDHHSWMTSPNPETMNTHNFRGIFAVDKLQSINDVSVVVFENSTTIKARFWRYQIILTVIFSIASLVLYYLCKMVLQKRYSLHGLMKIAVKNKEFFPVYQPLFNQELARFTGVEVLLRWRDEENNIIMPDVFISEAEITGLIIPITLQIIDLALKDSKPVLRNYPYFHIAFNLSALHFTDPYFFTHFYKLIEKYSISSSQILLEITERDLLDKNDSIFKDKMLELRQKGFSLAVDDYGTGHASISYLQHFPFNYLKIDKLFIQAIGTKAITESLNDAIIQMAKGLGLIIIAEGVETAEQVDFLTERRVGLLQGWFYSKALSIQELSILLQGEIE</sequence>
<evidence type="ECO:0000313" key="3">
    <source>
        <dbReference type="EMBL" id="KTD75125.1"/>
    </source>
</evidence>
<dbReference type="PATRIC" id="fig|66969.6.peg.3453"/>
<keyword evidence="1" id="KW-0812">Transmembrane</keyword>
<name>A0A0W1A167_9GAMM</name>
<dbReference type="PROSITE" id="PS50883">
    <property type="entry name" value="EAL"/>
    <property type="match status" value="1"/>
</dbReference>
<dbReference type="InterPro" id="IPR050706">
    <property type="entry name" value="Cyclic-di-GMP_PDE-like"/>
</dbReference>
<dbReference type="PANTHER" id="PTHR33121">
    <property type="entry name" value="CYCLIC DI-GMP PHOSPHODIESTERASE PDEF"/>
    <property type="match status" value="1"/>
</dbReference>
<dbReference type="STRING" id="66969.Lwal_3166"/>
<feature type="domain" description="EAL" evidence="2">
    <location>
        <begin position="276"/>
        <end position="530"/>
    </location>
</feature>
<evidence type="ECO:0000256" key="1">
    <source>
        <dbReference type="SAM" id="Phobius"/>
    </source>
</evidence>
<dbReference type="SUPFAM" id="SSF141868">
    <property type="entry name" value="EAL domain-like"/>
    <property type="match status" value="1"/>
</dbReference>